<reference evidence="1" key="2">
    <citation type="submission" date="2025-09" db="UniProtKB">
        <authorList>
            <consortium name="EnsemblPlants"/>
        </authorList>
    </citation>
    <scope>IDENTIFICATION</scope>
</reference>
<accession>A0ACD5TAK8</accession>
<evidence type="ECO:0000313" key="1">
    <source>
        <dbReference type="EnsemblPlants" id="AVESA.00010b.r2.1AG0020160.1.CDS.1"/>
    </source>
</evidence>
<reference evidence="1" key="1">
    <citation type="submission" date="2021-05" db="EMBL/GenBank/DDBJ databases">
        <authorList>
            <person name="Scholz U."/>
            <person name="Mascher M."/>
            <person name="Fiebig A."/>
        </authorList>
    </citation>
    <scope>NUCLEOTIDE SEQUENCE [LARGE SCALE GENOMIC DNA]</scope>
</reference>
<name>A0ACD5TAK8_AVESA</name>
<protein>
    <submittedName>
        <fullName evidence="1">Uncharacterized protein</fullName>
    </submittedName>
</protein>
<organism evidence="1 2">
    <name type="scientific">Avena sativa</name>
    <name type="common">Oat</name>
    <dbReference type="NCBI Taxonomy" id="4498"/>
    <lineage>
        <taxon>Eukaryota</taxon>
        <taxon>Viridiplantae</taxon>
        <taxon>Streptophyta</taxon>
        <taxon>Embryophyta</taxon>
        <taxon>Tracheophyta</taxon>
        <taxon>Spermatophyta</taxon>
        <taxon>Magnoliopsida</taxon>
        <taxon>Liliopsida</taxon>
        <taxon>Poales</taxon>
        <taxon>Poaceae</taxon>
        <taxon>BOP clade</taxon>
        <taxon>Pooideae</taxon>
        <taxon>Poodae</taxon>
        <taxon>Poeae</taxon>
        <taxon>Poeae Chloroplast Group 1 (Aveneae type)</taxon>
        <taxon>Aveninae</taxon>
        <taxon>Avena</taxon>
    </lineage>
</organism>
<dbReference type="Proteomes" id="UP001732700">
    <property type="component" value="Chromosome 1A"/>
</dbReference>
<keyword evidence="2" id="KW-1185">Reference proteome</keyword>
<sequence length="232" mass="25286">MTNSVLDSPPQLPAAGAWGSLYGGVQEPVKSRHVVPAAAKKKPAYGVKRNLEMCTEALGCETGGVDTTTYDVDDGTARKRHAGEERDEDKEETKVERRVRALPPPLTTLAAGATRMRMVHERRDGRLEVYAVRASGMEAERSGGRLRLRFLPCSGCKCNAAVCSQQEQQEAEQHETAEEVDQPQQLEEEYGNAKYVHGGRCVEAEGVAAAVTARCGKKWEPEQAAAFWVAST</sequence>
<evidence type="ECO:0000313" key="2">
    <source>
        <dbReference type="Proteomes" id="UP001732700"/>
    </source>
</evidence>
<proteinExistence type="predicted"/>
<dbReference type="EnsemblPlants" id="AVESA.00010b.r2.1AG0020160.1">
    <property type="protein sequence ID" value="AVESA.00010b.r2.1AG0020160.1.CDS.1"/>
    <property type="gene ID" value="AVESA.00010b.r2.1AG0020160"/>
</dbReference>